<reference evidence="1 2" key="1">
    <citation type="submission" date="2023-08" db="EMBL/GenBank/DDBJ databases">
        <title>Draft genome sequence of Algoriphagus taiwanensis.</title>
        <authorList>
            <person name="Takatani N."/>
            <person name="Hosokawa M."/>
            <person name="Sawabe T."/>
        </authorList>
    </citation>
    <scope>NUCLEOTIDE SEQUENCE [LARGE SCALE GENOMIC DNA]</scope>
    <source>
        <strain evidence="1 2">JCM 19755</strain>
    </source>
</reference>
<accession>A0ABQ6PWN3</accession>
<dbReference type="Proteomes" id="UP001307705">
    <property type="component" value="Unassembled WGS sequence"/>
</dbReference>
<comment type="caution">
    <text evidence="1">The sequence shown here is derived from an EMBL/GenBank/DDBJ whole genome shotgun (WGS) entry which is preliminary data.</text>
</comment>
<protein>
    <recommendedName>
        <fullName evidence="3">PAS domain-containing protein</fullName>
    </recommendedName>
</protein>
<evidence type="ECO:0000313" key="1">
    <source>
        <dbReference type="EMBL" id="GMQ32376.1"/>
    </source>
</evidence>
<dbReference type="EMBL" id="BTPE01000002">
    <property type="protein sequence ID" value="GMQ32376.1"/>
    <property type="molecule type" value="Genomic_DNA"/>
</dbReference>
<proteinExistence type="predicted"/>
<dbReference type="RefSeq" id="WP_338227200.1">
    <property type="nucleotide sequence ID" value="NZ_BTPE01000002.1"/>
</dbReference>
<evidence type="ECO:0008006" key="3">
    <source>
        <dbReference type="Google" id="ProtNLM"/>
    </source>
</evidence>
<gene>
    <name evidence="1" type="ORF">Ataiwa_06480</name>
</gene>
<dbReference type="Gene3D" id="3.30.450.20">
    <property type="entry name" value="PAS domain"/>
    <property type="match status" value="1"/>
</dbReference>
<sequence>MNSGHFFFVIMDVEGKVLKSNGLFEKIAPRSTNREFWNFLSLDTAEEFCYSLELMLGAPKIRRHLMLEHPLCNQDSFSQIWWEFSVVTTPEGDISSVIGIGVGIQLLEDEMPWDNLVDVLGFGKLVLDRRLRITSWDSRVESWFVKDGLAWKNKDLLQTAEFGDDPNLFSSLQKLLEGENPVFFTFIGNQREFAGLLYKSGQEFHFFMGPKEKKPAEAFSKRIFSQKEINLIPGAVFILDKDSCLVQQNQSAKEWSEVLFGNSWIEGENFDKSGSSIDSVKLKYAINEALEGKPFLFEIRRFSSGSQALFWDVTVNPIFENGEEIQGVFIHIWNNSNFQNQVLRLHQENEKLRSLALQPSHILRGPLSSMLGILDLIDFQSLHEENKKLIGYLKPLAEDLDKKIREHAKKTGNL</sequence>
<keyword evidence="2" id="KW-1185">Reference proteome</keyword>
<name>A0ABQ6PWN3_9BACT</name>
<evidence type="ECO:0000313" key="2">
    <source>
        <dbReference type="Proteomes" id="UP001307705"/>
    </source>
</evidence>
<organism evidence="1 2">
    <name type="scientific">Algoriphagus taiwanensis</name>
    <dbReference type="NCBI Taxonomy" id="1445656"/>
    <lineage>
        <taxon>Bacteria</taxon>
        <taxon>Pseudomonadati</taxon>
        <taxon>Bacteroidota</taxon>
        <taxon>Cytophagia</taxon>
        <taxon>Cytophagales</taxon>
        <taxon>Cyclobacteriaceae</taxon>
        <taxon>Algoriphagus</taxon>
    </lineage>
</organism>